<dbReference type="EMBL" id="QLLN01000003">
    <property type="protein sequence ID" value="RAJ12722.1"/>
    <property type="molecule type" value="Genomic_DNA"/>
</dbReference>
<gene>
    <name evidence="1" type="ORF">LV92_01958</name>
</gene>
<reference evidence="1 2" key="1">
    <citation type="submission" date="2018-06" db="EMBL/GenBank/DDBJ databases">
        <title>Genomic Encyclopedia of Archaeal and Bacterial Type Strains, Phase II (KMG-II): from individual species to whole genera.</title>
        <authorList>
            <person name="Goeker M."/>
        </authorList>
    </citation>
    <scope>NUCLEOTIDE SEQUENCE [LARGE SCALE GENOMIC DNA]</scope>
    <source>
        <strain evidence="1 2">DSM 23522</strain>
    </source>
</reference>
<dbReference type="InterPro" id="IPR008969">
    <property type="entry name" value="CarboxyPept-like_regulatory"/>
</dbReference>
<comment type="caution">
    <text evidence="1">The sequence shown here is derived from an EMBL/GenBank/DDBJ whole genome shotgun (WGS) entry which is preliminary data.</text>
</comment>
<evidence type="ECO:0000313" key="2">
    <source>
        <dbReference type="Proteomes" id="UP000249696"/>
    </source>
</evidence>
<protein>
    <submittedName>
        <fullName evidence="1">Iron complex outermembrane receptor protein</fullName>
    </submittedName>
</protein>
<keyword evidence="1" id="KW-0675">Receptor</keyword>
<keyword evidence="2" id="KW-1185">Reference proteome</keyword>
<accession>A0A327R9S6</accession>
<dbReference type="SUPFAM" id="SSF56935">
    <property type="entry name" value="Porins"/>
    <property type="match status" value="1"/>
</dbReference>
<sequence length="294" mass="32738">MNYLQRMKNGLTFLVLWFVLPFYSQTTETTILGRVTDVWDTPIPNVNILLKGTQRGTQTDAEGLFSLNANANEVLVFSSLGYGSYESAVPETGEELKIVLSPMVTDLDEVTLTKRKRKTQKDILAEFPNNTNLVKTSRGVLNKDRSSSSFQVINGKDLVATGPDFLTSLMNYSPSMRVVRVPEVKVYLRRIAYSIYDSIGTPPKAIFDVDGFIHETAPTYLSSHDIDRVAILERNAAISRYGPMGVGGVIVINTKATTQMDDSGNVKRYDNSALRDSLNELFIDESRNTPIPHD</sequence>
<dbReference type="InterPro" id="IPR037066">
    <property type="entry name" value="Plug_dom_sf"/>
</dbReference>
<evidence type="ECO:0000313" key="1">
    <source>
        <dbReference type="EMBL" id="RAJ12722.1"/>
    </source>
</evidence>
<dbReference type="Proteomes" id="UP000249696">
    <property type="component" value="Unassembled WGS sequence"/>
</dbReference>
<dbReference type="Pfam" id="PF13715">
    <property type="entry name" value="CarbopepD_reg_2"/>
    <property type="match status" value="1"/>
</dbReference>
<organism evidence="1 2">
    <name type="scientific">Arenibacter echinorum</name>
    <dbReference type="NCBI Taxonomy" id="440515"/>
    <lineage>
        <taxon>Bacteria</taxon>
        <taxon>Pseudomonadati</taxon>
        <taxon>Bacteroidota</taxon>
        <taxon>Flavobacteriia</taxon>
        <taxon>Flavobacteriales</taxon>
        <taxon>Flavobacteriaceae</taxon>
        <taxon>Arenibacter</taxon>
    </lineage>
</organism>
<name>A0A327R9S6_9FLAO</name>
<dbReference type="SUPFAM" id="SSF49464">
    <property type="entry name" value="Carboxypeptidase regulatory domain-like"/>
    <property type="match status" value="1"/>
</dbReference>
<dbReference type="Gene3D" id="2.170.130.10">
    <property type="entry name" value="TonB-dependent receptor, plug domain"/>
    <property type="match status" value="1"/>
</dbReference>
<dbReference type="AlphaFoldDB" id="A0A327R9S6"/>
<dbReference type="Gene3D" id="2.60.40.1120">
    <property type="entry name" value="Carboxypeptidase-like, regulatory domain"/>
    <property type="match status" value="1"/>
</dbReference>
<proteinExistence type="predicted"/>